<dbReference type="Gene3D" id="3.30.160.60">
    <property type="entry name" value="Classic Zinc Finger"/>
    <property type="match status" value="2"/>
</dbReference>
<dbReference type="GO" id="GO:0008270">
    <property type="term" value="F:zinc ion binding"/>
    <property type="evidence" value="ECO:0007669"/>
    <property type="project" value="UniProtKB-KW"/>
</dbReference>
<evidence type="ECO:0000256" key="4">
    <source>
        <dbReference type="ARBA" id="ARBA00022737"/>
    </source>
</evidence>
<dbReference type="Pfam" id="PF00096">
    <property type="entry name" value="zf-C2H2"/>
    <property type="match status" value="2"/>
</dbReference>
<feature type="domain" description="C2H2-type" evidence="14">
    <location>
        <begin position="219"/>
        <end position="246"/>
    </location>
</feature>
<proteinExistence type="inferred from homology"/>
<evidence type="ECO:0000256" key="1">
    <source>
        <dbReference type="ARBA" id="ARBA00004123"/>
    </source>
</evidence>
<dbReference type="SMART" id="SM00355">
    <property type="entry name" value="ZnF_C2H2"/>
    <property type="match status" value="3"/>
</dbReference>
<dbReference type="AlphaFoldDB" id="A0A1B6EAC5"/>
<dbReference type="FunFam" id="3.30.160.60:FF:000553">
    <property type="entry name" value="Zinc finger and BTB domain-containing protein 16"/>
    <property type="match status" value="1"/>
</dbReference>
<evidence type="ECO:0000259" key="14">
    <source>
        <dbReference type="PROSITE" id="PS50157"/>
    </source>
</evidence>
<dbReference type="GO" id="GO:0005634">
    <property type="term" value="C:nucleus"/>
    <property type="evidence" value="ECO:0007669"/>
    <property type="project" value="UniProtKB-SubCell"/>
</dbReference>
<dbReference type="InterPro" id="IPR013087">
    <property type="entry name" value="Znf_C2H2_type"/>
</dbReference>
<evidence type="ECO:0000256" key="10">
    <source>
        <dbReference type="ARBA" id="ARBA00023242"/>
    </source>
</evidence>
<protein>
    <recommendedName>
        <fullName evidence="14">C2H2-type domain-containing protein</fullName>
    </recommendedName>
</protein>
<comment type="subcellular location">
    <subcellularLocation>
        <location evidence="1">Nucleus</location>
    </subcellularLocation>
</comment>
<feature type="compositionally biased region" description="Polar residues" evidence="13">
    <location>
        <begin position="192"/>
        <end position="205"/>
    </location>
</feature>
<evidence type="ECO:0000256" key="3">
    <source>
        <dbReference type="ARBA" id="ARBA00022723"/>
    </source>
</evidence>
<evidence type="ECO:0000256" key="13">
    <source>
        <dbReference type="SAM" id="MobiDB-lite"/>
    </source>
</evidence>
<dbReference type="EMBL" id="GEDC01002431">
    <property type="protein sequence ID" value="JAS34867.1"/>
    <property type="molecule type" value="Transcribed_RNA"/>
</dbReference>
<keyword evidence="5 12" id="KW-0863">Zinc-finger</keyword>
<evidence type="ECO:0000256" key="5">
    <source>
        <dbReference type="ARBA" id="ARBA00022771"/>
    </source>
</evidence>
<gene>
    <name evidence="15" type="ORF">g.15152</name>
</gene>
<keyword evidence="8" id="KW-0238">DNA-binding</keyword>
<feature type="non-terminal residue" evidence="15">
    <location>
        <position position="1"/>
    </location>
</feature>
<evidence type="ECO:0000256" key="11">
    <source>
        <dbReference type="ARBA" id="ARBA00037948"/>
    </source>
</evidence>
<name>A0A1B6EAC5_9HEMI</name>
<reference evidence="15" key="1">
    <citation type="submission" date="2015-12" db="EMBL/GenBank/DDBJ databases">
        <title>De novo transcriptome assembly of four potential Pierce s Disease insect vectors from Arizona vineyards.</title>
        <authorList>
            <person name="Tassone E.E."/>
        </authorList>
    </citation>
    <scope>NUCLEOTIDE SEQUENCE</scope>
</reference>
<dbReference type="GO" id="GO:0000981">
    <property type="term" value="F:DNA-binding transcription factor activity, RNA polymerase II-specific"/>
    <property type="evidence" value="ECO:0007669"/>
    <property type="project" value="TreeGrafter"/>
</dbReference>
<evidence type="ECO:0000256" key="8">
    <source>
        <dbReference type="ARBA" id="ARBA00023125"/>
    </source>
</evidence>
<dbReference type="PANTHER" id="PTHR24388:SF104">
    <property type="entry name" value="AT-RICH BINDING PROTEIN-RELATED"/>
    <property type="match status" value="1"/>
</dbReference>
<keyword evidence="9" id="KW-0804">Transcription</keyword>
<dbReference type="PANTHER" id="PTHR24388">
    <property type="entry name" value="ZINC FINGER PROTEIN"/>
    <property type="match status" value="1"/>
</dbReference>
<organism evidence="15">
    <name type="scientific">Clastoptera arizonana</name>
    <name type="common">Arizona spittle bug</name>
    <dbReference type="NCBI Taxonomy" id="38151"/>
    <lineage>
        <taxon>Eukaryota</taxon>
        <taxon>Metazoa</taxon>
        <taxon>Ecdysozoa</taxon>
        <taxon>Arthropoda</taxon>
        <taxon>Hexapoda</taxon>
        <taxon>Insecta</taxon>
        <taxon>Pterygota</taxon>
        <taxon>Neoptera</taxon>
        <taxon>Paraneoptera</taxon>
        <taxon>Hemiptera</taxon>
        <taxon>Auchenorrhyncha</taxon>
        <taxon>Cercopoidea</taxon>
        <taxon>Clastopteridae</taxon>
        <taxon>Clastoptera</taxon>
    </lineage>
</organism>
<feature type="domain" description="C2H2-type" evidence="14">
    <location>
        <begin position="247"/>
        <end position="274"/>
    </location>
</feature>
<evidence type="ECO:0000256" key="6">
    <source>
        <dbReference type="ARBA" id="ARBA00022833"/>
    </source>
</evidence>
<dbReference type="GO" id="GO:0000978">
    <property type="term" value="F:RNA polymerase II cis-regulatory region sequence-specific DNA binding"/>
    <property type="evidence" value="ECO:0007669"/>
    <property type="project" value="TreeGrafter"/>
</dbReference>
<evidence type="ECO:0000313" key="15">
    <source>
        <dbReference type="EMBL" id="JAS34867.1"/>
    </source>
</evidence>
<dbReference type="PROSITE" id="PS50157">
    <property type="entry name" value="ZINC_FINGER_C2H2_2"/>
    <property type="match status" value="3"/>
</dbReference>
<evidence type="ECO:0000256" key="7">
    <source>
        <dbReference type="ARBA" id="ARBA00023015"/>
    </source>
</evidence>
<dbReference type="PROSITE" id="PS00028">
    <property type="entry name" value="ZINC_FINGER_C2H2_1"/>
    <property type="match status" value="3"/>
</dbReference>
<dbReference type="SUPFAM" id="SSF57667">
    <property type="entry name" value="beta-beta-alpha zinc fingers"/>
    <property type="match status" value="2"/>
</dbReference>
<evidence type="ECO:0000256" key="12">
    <source>
        <dbReference type="PROSITE-ProRule" id="PRU00042"/>
    </source>
</evidence>
<comment type="similarity">
    <text evidence="11">Belongs to the snail C2H2-type zinc-finger protein family.</text>
</comment>
<evidence type="ECO:0000256" key="2">
    <source>
        <dbReference type="ARBA" id="ARBA00006991"/>
    </source>
</evidence>
<keyword evidence="10" id="KW-0539">Nucleus</keyword>
<keyword evidence="4" id="KW-0677">Repeat</keyword>
<dbReference type="InterPro" id="IPR050527">
    <property type="entry name" value="Snail/Krueppel_Znf"/>
</dbReference>
<keyword evidence="3" id="KW-0479">Metal-binding</keyword>
<feature type="non-terminal residue" evidence="15">
    <location>
        <position position="285"/>
    </location>
</feature>
<sequence length="285" mass="33089">FDLLAEGQKKMRVLLKQQVALKEKQKLIKILEISPTEHVEYLTIEPEISQNDFSTNIENQLNFEILPGKDVFSSDHPIRLKVQGVTNLPRKRGRPRKSNVLHKTISSLSEAQNGSEIFDTDLNDCDEVKVEEGHVKSQEDQNLEEYIEIKGRSNFINKKVPKRTKDKLHMCKVCGEVFLTEEEFLSHKPSHNDASNTSQKKSSSNENERCQKLIGEKPYQCDFCNKRFQLKHNLQDHIRIHTGEKPYTCPVCTKTFRTNGVFNLHLRRHTNKGAWHCELCEKTFM</sequence>
<comment type="similarity">
    <text evidence="2">Belongs to the krueppel C2H2-type zinc-finger protein family.</text>
</comment>
<dbReference type="FunFam" id="3.30.160.60:FF:001480">
    <property type="entry name" value="Si:cabz01071911.3"/>
    <property type="match status" value="1"/>
</dbReference>
<keyword evidence="7" id="KW-0805">Transcription regulation</keyword>
<accession>A0A1B6EAC5</accession>
<feature type="domain" description="C2H2-type" evidence="14">
    <location>
        <begin position="169"/>
        <end position="196"/>
    </location>
</feature>
<keyword evidence="6" id="KW-0862">Zinc</keyword>
<evidence type="ECO:0000256" key="9">
    <source>
        <dbReference type="ARBA" id="ARBA00023163"/>
    </source>
</evidence>
<feature type="region of interest" description="Disordered" evidence="13">
    <location>
        <begin position="188"/>
        <end position="209"/>
    </location>
</feature>
<dbReference type="InterPro" id="IPR036236">
    <property type="entry name" value="Znf_C2H2_sf"/>
</dbReference>